<dbReference type="Pfam" id="PF07654">
    <property type="entry name" value="C1-set"/>
    <property type="match status" value="1"/>
</dbReference>
<proteinExistence type="predicted"/>
<dbReference type="InterPro" id="IPR003597">
    <property type="entry name" value="Ig_C1-set"/>
</dbReference>
<name>A0AAV6QGY2_SOLSE</name>
<organism evidence="2 3">
    <name type="scientific">Solea senegalensis</name>
    <name type="common">Senegalese sole</name>
    <dbReference type="NCBI Taxonomy" id="28829"/>
    <lineage>
        <taxon>Eukaryota</taxon>
        <taxon>Metazoa</taxon>
        <taxon>Chordata</taxon>
        <taxon>Craniata</taxon>
        <taxon>Vertebrata</taxon>
        <taxon>Euteleostomi</taxon>
        <taxon>Actinopterygii</taxon>
        <taxon>Neopterygii</taxon>
        <taxon>Teleostei</taxon>
        <taxon>Neoteleostei</taxon>
        <taxon>Acanthomorphata</taxon>
        <taxon>Carangaria</taxon>
        <taxon>Pleuronectiformes</taxon>
        <taxon>Pleuronectoidei</taxon>
        <taxon>Soleidae</taxon>
        <taxon>Solea</taxon>
    </lineage>
</organism>
<dbReference type="AlphaFoldDB" id="A0AAV6QGY2"/>
<evidence type="ECO:0000313" key="3">
    <source>
        <dbReference type="Proteomes" id="UP000693946"/>
    </source>
</evidence>
<dbReference type="Proteomes" id="UP000693946">
    <property type="component" value="Linkage Group LG5"/>
</dbReference>
<dbReference type="InterPro" id="IPR007110">
    <property type="entry name" value="Ig-like_dom"/>
</dbReference>
<accession>A0AAV6QGY2</accession>
<feature type="domain" description="Ig-like" evidence="1">
    <location>
        <begin position="50"/>
        <end position="158"/>
    </location>
</feature>
<dbReference type="EMBL" id="JAGKHQ010000017">
    <property type="protein sequence ID" value="KAG7490383.1"/>
    <property type="molecule type" value="Genomic_DNA"/>
</dbReference>
<protein>
    <recommendedName>
        <fullName evidence="1">Ig-like domain-containing protein</fullName>
    </recommendedName>
</protein>
<gene>
    <name evidence="2" type="ORF">JOB18_034291</name>
</gene>
<comment type="caution">
    <text evidence="2">The sequence shown here is derived from an EMBL/GenBank/DDBJ whole genome shotgun (WGS) entry which is preliminary data.</text>
</comment>
<dbReference type="PROSITE" id="PS50835">
    <property type="entry name" value="IG_LIKE"/>
    <property type="match status" value="1"/>
</dbReference>
<reference evidence="2 3" key="1">
    <citation type="journal article" date="2021" name="Sci. Rep.">
        <title>Chromosome anchoring in Senegalese sole (Solea senegalensis) reveals sex-associated markers and genome rearrangements in flatfish.</title>
        <authorList>
            <person name="Guerrero-Cozar I."/>
            <person name="Gomez-Garrido J."/>
            <person name="Berbel C."/>
            <person name="Martinez-Blanch J.F."/>
            <person name="Alioto T."/>
            <person name="Claros M.G."/>
            <person name="Gagnaire P.A."/>
            <person name="Manchado M."/>
        </authorList>
    </citation>
    <scope>NUCLEOTIDE SEQUENCE [LARGE SCALE GENOMIC DNA]</scope>
    <source>
        <strain evidence="2">Sse05_10M</strain>
    </source>
</reference>
<sequence>MQCSCQIQTACPHFTQSRCKHTHTLGTVTTEASVTETNMTEASKSLFYLPIIYLWTGGVKGHVLASLGPPVHLTGERLGWTLLVCMVSDFRRGHLEVSWRSPSEDLAQTAPNSVALSRRRRGHGPVSIITVVTRDWPSYSCSVTKRRRPKVNRRHHITSSGHEGKVCFEEKEINGTFNFSPPL</sequence>
<evidence type="ECO:0000313" key="2">
    <source>
        <dbReference type="EMBL" id="KAG7490383.1"/>
    </source>
</evidence>
<evidence type="ECO:0000259" key="1">
    <source>
        <dbReference type="PROSITE" id="PS50835"/>
    </source>
</evidence>
<keyword evidence="3" id="KW-1185">Reference proteome</keyword>